<comment type="caution">
    <text evidence="1">The sequence shown here is derived from an EMBL/GenBank/DDBJ whole genome shotgun (WGS) entry which is preliminary data.</text>
</comment>
<gene>
    <name evidence="1" type="ORF">ABT58_03590</name>
</gene>
<dbReference type="OrthoDB" id="9775333at2"/>
<evidence type="ECO:0000313" key="2">
    <source>
        <dbReference type="Proteomes" id="UP000036426"/>
    </source>
</evidence>
<accession>A0A0J1GRA8</accession>
<dbReference type="NCBIfam" id="TIGR03353">
    <property type="entry name" value="VI_chp_4"/>
    <property type="match status" value="1"/>
</dbReference>
<keyword evidence="2" id="KW-1185">Reference proteome</keyword>
<organism evidence="1 2">
    <name type="scientific">Photobacterium aphoticum</name>
    <dbReference type="NCBI Taxonomy" id="754436"/>
    <lineage>
        <taxon>Bacteria</taxon>
        <taxon>Pseudomonadati</taxon>
        <taxon>Pseudomonadota</taxon>
        <taxon>Gammaproteobacteria</taxon>
        <taxon>Vibrionales</taxon>
        <taxon>Vibrionaceae</taxon>
        <taxon>Photobacterium</taxon>
    </lineage>
</organism>
<dbReference type="PANTHER" id="PTHR35566">
    <property type="entry name" value="BLR3599 PROTEIN"/>
    <property type="match status" value="1"/>
</dbReference>
<dbReference type="PANTHER" id="PTHR35566:SF1">
    <property type="entry name" value="TYPE VI SECRETION SYSTEM BASEPLATE COMPONENT TSSK1"/>
    <property type="match status" value="1"/>
</dbReference>
<reference evidence="1 2" key="1">
    <citation type="submission" date="2015-05" db="EMBL/GenBank/DDBJ databases">
        <title>Photobacterium galathea sp. nov.</title>
        <authorList>
            <person name="Machado H."/>
            <person name="Gram L."/>
        </authorList>
    </citation>
    <scope>NUCLEOTIDE SEQUENCE [LARGE SCALE GENOMIC DNA]</scope>
    <source>
        <strain evidence="1 2">DSM 25995</strain>
    </source>
</reference>
<name>A0A0J1GRA8_9GAMM</name>
<evidence type="ECO:0000313" key="1">
    <source>
        <dbReference type="EMBL" id="KLV02253.1"/>
    </source>
</evidence>
<dbReference type="PATRIC" id="fig|754436.4.peg.759"/>
<proteinExistence type="predicted"/>
<dbReference type="Proteomes" id="UP000036426">
    <property type="component" value="Unassembled WGS sequence"/>
</dbReference>
<dbReference type="InterPro" id="IPR010263">
    <property type="entry name" value="T6SS_TssK"/>
</dbReference>
<protein>
    <submittedName>
        <fullName evidence="1">Type VI secretion protein</fullName>
    </submittedName>
</protein>
<dbReference type="Pfam" id="PF05936">
    <property type="entry name" value="T6SS_VasE"/>
    <property type="match status" value="1"/>
</dbReference>
<dbReference type="AlphaFoldDB" id="A0A0J1GRA8"/>
<sequence length="442" mass="49434">MSDVSRIAWSEGMFLRPQHFQQQERFLLNELAQVVGHHSPYFWGINELQIDEPLLNHSQFGIARVAAMLPDGSAVLLPKREPRPQAITIDKSVRDQKVYLAVPIEKAGTVNTSPADSGQVTRYRFADHEVVDALIGPDATEVLQLSQMSVELKLASESLSGYVTIPIARIIEVTDEGRVILDDKFIPPSLNAQKNPVLKRCIAELRGMIKLRADTIANRLSQGQGTASSIADFLMLQMLNRYEPLIRHFDTTEGLHPEVLCQQLLCMAGELSTFSADRKRPPELPVYLHDDLTGVMGNLMIVLNQYMSSVLEQTAVKLPIESTKFGIRVAPVADKKLLDRATFVLAVKASVETEELRRRFPAQIKIGPVEHIRDLVNNQLPGIATAALPVAPRQIPYHAGYHYFQLDKQHDYWKRLSASGGIALHLSGKYPDIDMQLWAIND</sequence>
<dbReference type="RefSeq" id="WP_047873003.1">
    <property type="nucleotide sequence ID" value="NZ_BMYC01000014.1"/>
</dbReference>
<dbReference type="EMBL" id="LDOV01000009">
    <property type="protein sequence ID" value="KLV02253.1"/>
    <property type="molecule type" value="Genomic_DNA"/>
</dbReference>